<proteinExistence type="predicted"/>
<keyword evidence="7" id="KW-1185">Reference proteome</keyword>
<sequence length="530" mass="61729">MYLGSFNGRSLSFETMYSSHLHIKEKKAECIFVGELLSTEEDVLHAVNKFITDQRVEHLLFLRGNYQSILLYNHQLWLLSDLGNVRPIYYTQRMDQILFSSHLTPIHEFVKSKINRSWLARSLKTGGFHIETETPFEKINMIPGGFGLHIKNQGNRLFQAWNIDNECYIPFNIAQEKLREELTSSVLLRCNEKKITSDLSGGLDSSTITWIASKKHPVHSITLIGKEEDEDCRIAKEIANQNQNIEQTILSPQEIPAIFTDMRRFYTDAPIPFLWSANKIKKKLIWAKKKRSDIHFNGEGGDTVLGADFAYLTDLLHQGKWKTFLTHSVGWARERAQSPWKWMHNAFYSAFSHSSKPKHLADWYTFSQSIPRMQYSKYLGQSCTLLGIHYLGYVSHGLKDLAIKENINLCVPYLDHNVLRICLKVRSEEKMNPNLFKPLLKKAFKEELPDCLLNRNTKGDYTADVYDGMKRNHQFFQNDFKSMYLSDLGLIDLYQFQEAIKRLELGVPVKLFYFQQTLALEMWLRKTKIF</sequence>
<dbReference type="InterPro" id="IPR051786">
    <property type="entry name" value="ASN_synthetase/amidase"/>
</dbReference>
<dbReference type="PANTHER" id="PTHR43284">
    <property type="entry name" value="ASPARAGINE SYNTHETASE (GLUTAMINE-HYDROLYZING)"/>
    <property type="match status" value="1"/>
</dbReference>
<feature type="domain" description="Asparagine synthetase" evidence="5">
    <location>
        <begin position="177"/>
        <end position="525"/>
    </location>
</feature>
<dbReference type="EMBL" id="JACXAH010000014">
    <property type="protein sequence ID" value="MBD1372839.1"/>
    <property type="molecule type" value="Genomic_DNA"/>
</dbReference>
<evidence type="ECO:0000313" key="6">
    <source>
        <dbReference type="EMBL" id="MBD1372839.1"/>
    </source>
</evidence>
<protein>
    <recommendedName>
        <fullName evidence="2">asparagine synthase (glutamine-hydrolyzing)</fullName>
        <ecNumber evidence="2">6.3.5.4</ecNumber>
    </recommendedName>
</protein>
<dbReference type="PANTHER" id="PTHR43284:SF1">
    <property type="entry name" value="ASPARAGINE SYNTHETASE"/>
    <property type="match status" value="1"/>
</dbReference>
<dbReference type="EC" id="6.3.5.4" evidence="2"/>
<dbReference type="AlphaFoldDB" id="A0A926RUV2"/>
<dbReference type="InterPro" id="IPR029055">
    <property type="entry name" value="Ntn_hydrolases_N"/>
</dbReference>
<keyword evidence="3" id="KW-0028">Amino-acid biosynthesis</keyword>
<comment type="caution">
    <text evidence="6">The sequence shown here is derived from an EMBL/GenBank/DDBJ whole genome shotgun (WGS) entry which is preliminary data.</text>
</comment>
<gene>
    <name evidence="6" type="ORF">IC620_10775</name>
</gene>
<accession>A0A926RUV2</accession>
<evidence type="ECO:0000259" key="5">
    <source>
        <dbReference type="Pfam" id="PF00733"/>
    </source>
</evidence>
<dbReference type="Proteomes" id="UP000661691">
    <property type="component" value="Unassembled WGS sequence"/>
</dbReference>
<dbReference type="InterPro" id="IPR014729">
    <property type="entry name" value="Rossmann-like_a/b/a_fold"/>
</dbReference>
<name>A0A926RUV2_9BACL</name>
<dbReference type="Pfam" id="PF00733">
    <property type="entry name" value="Asn_synthase"/>
    <property type="match status" value="1"/>
</dbReference>
<evidence type="ECO:0000313" key="7">
    <source>
        <dbReference type="Proteomes" id="UP000661691"/>
    </source>
</evidence>
<comment type="catalytic activity">
    <reaction evidence="4">
        <text>L-aspartate + L-glutamine + ATP + H2O = L-asparagine + L-glutamate + AMP + diphosphate + H(+)</text>
        <dbReference type="Rhea" id="RHEA:12228"/>
        <dbReference type="ChEBI" id="CHEBI:15377"/>
        <dbReference type="ChEBI" id="CHEBI:15378"/>
        <dbReference type="ChEBI" id="CHEBI:29985"/>
        <dbReference type="ChEBI" id="CHEBI:29991"/>
        <dbReference type="ChEBI" id="CHEBI:30616"/>
        <dbReference type="ChEBI" id="CHEBI:33019"/>
        <dbReference type="ChEBI" id="CHEBI:58048"/>
        <dbReference type="ChEBI" id="CHEBI:58359"/>
        <dbReference type="ChEBI" id="CHEBI:456215"/>
        <dbReference type="EC" id="6.3.5.4"/>
    </reaction>
</comment>
<dbReference type="SUPFAM" id="SSF56235">
    <property type="entry name" value="N-terminal nucleophile aminohydrolases (Ntn hydrolases)"/>
    <property type="match status" value="1"/>
</dbReference>
<reference evidence="6" key="1">
    <citation type="submission" date="2020-09" db="EMBL/GenBank/DDBJ databases">
        <title>A novel bacterium of genus Hazenella, isolated from South China Sea.</title>
        <authorList>
            <person name="Huang H."/>
            <person name="Mo K."/>
            <person name="Hu Y."/>
        </authorList>
    </citation>
    <scope>NUCLEOTIDE SEQUENCE</scope>
    <source>
        <strain evidence="6">IB182357</strain>
    </source>
</reference>
<dbReference type="SUPFAM" id="SSF52402">
    <property type="entry name" value="Adenine nucleotide alpha hydrolases-like"/>
    <property type="match status" value="1"/>
</dbReference>
<dbReference type="Gene3D" id="3.40.50.620">
    <property type="entry name" value="HUPs"/>
    <property type="match status" value="1"/>
</dbReference>
<dbReference type="GO" id="GO:0004066">
    <property type="term" value="F:asparagine synthase (glutamine-hydrolyzing) activity"/>
    <property type="evidence" value="ECO:0007669"/>
    <property type="project" value="UniProtKB-EC"/>
</dbReference>
<comment type="pathway">
    <text evidence="1">Amino-acid biosynthesis; L-asparagine biosynthesis; L-asparagine from L-aspartate (L-Gln route): step 1/1.</text>
</comment>
<evidence type="ECO:0000256" key="4">
    <source>
        <dbReference type="ARBA" id="ARBA00048741"/>
    </source>
</evidence>
<evidence type="ECO:0000256" key="2">
    <source>
        <dbReference type="ARBA" id="ARBA00012737"/>
    </source>
</evidence>
<evidence type="ECO:0000256" key="1">
    <source>
        <dbReference type="ARBA" id="ARBA00005187"/>
    </source>
</evidence>
<dbReference type="GO" id="GO:0006529">
    <property type="term" value="P:asparagine biosynthetic process"/>
    <property type="evidence" value="ECO:0007669"/>
    <property type="project" value="UniProtKB-KW"/>
</dbReference>
<dbReference type="InterPro" id="IPR001962">
    <property type="entry name" value="Asn_synthase"/>
</dbReference>
<evidence type="ECO:0000256" key="3">
    <source>
        <dbReference type="ARBA" id="ARBA00022888"/>
    </source>
</evidence>
<organism evidence="6 7">
    <name type="scientific">Polycladospora coralii</name>
    <dbReference type="NCBI Taxonomy" id="2771432"/>
    <lineage>
        <taxon>Bacteria</taxon>
        <taxon>Bacillati</taxon>
        <taxon>Bacillota</taxon>
        <taxon>Bacilli</taxon>
        <taxon>Bacillales</taxon>
        <taxon>Thermoactinomycetaceae</taxon>
        <taxon>Polycladospora</taxon>
    </lineage>
</organism>
<keyword evidence="3" id="KW-0061">Asparagine biosynthesis</keyword>
<dbReference type="RefSeq" id="WP_191142174.1">
    <property type="nucleotide sequence ID" value="NZ_JACXAH010000014.1"/>
</dbReference>